<gene>
    <name evidence="6" type="ORF">AMYX_00980</name>
</gene>
<dbReference type="InterPro" id="IPR036388">
    <property type="entry name" value="WH-like_DNA-bd_sf"/>
</dbReference>
<comment type="similarity">
    <text evidence="1">Belongs to the LysR transcriptional regulatory family.</text>
</comment>
<dbReference type="SUPFAM" id="SSF53850">
    <property type="entry name" value="Periplasmic binding protein-like II"/>
    <property type="match status" value="1"/>
</dbReference>
<dbReference type="PANTHER" id="PTHR30537:SF3">
    <property type="entry name" value="TRANSCRIPTIONAL REGULATORY PROTEIN"/>
    <property type="match status" value="1"/>
</dbReference>
<dbReference type="InterPro" id="IPR058163">
    <property type="entry name" value="LysR-type_TF_proteobact-type"/>
</dbReference>
<dbReference type="Pfam" id="PF00126">
    <property type="entry name" value="HTH_1"/>
    <property type="match status" value="1"/>
</dbReference>
<dbReference type="InterPro" id="IPR000847">
    <property type="entry name" value="LysR_HTH_N"/>
</dbReference>
<dbReference type="GO" id="GO:0003700">
    <property type="term" value="F:DNA-binding transcription factor activity"/>
    <property type="evidence" value="ECO:0007669"/>
    <property type="project" value="InterPro"/>
</dbReference>
<dbReference type="PANTHER" id="PTHR30537">
    <property type="entry name" value="HTH-TYPE TRANSCRIPTIONAL REGULATOR"/>
    <property type="match status" value="1"/>
</dbReference>
<dbReference type="Gene3D" id="1.10.10.10">
    <property type="entry name" value="Winged helix-like DNA-binding domain superfamily/Winged helix DNA-binding domain"/>
    <property type="match status" value="1"/>
</dbReference>
<accession>A0A7I9VH43</accession>
<evidence type="ECO:0000256" key="1">
    <source>
        <dbReference type="ARBA" id="ARBA00009437"/>
    </source>
</evidence>
<keyword evidence="7" id="KW-1185">Reference proteome</keyword>
<keyword evidence="4" id="KW-0804">Transcription</keyword>
<reference evidence="7" key="1">
    <citation type="journal article" date="2020" name="Appl. Environ. Microbiol.">
        <title>Diazotrophic Anaeromyxobacter Isolates from Soils.</title>
        <authorList>
            <person name="Masuda Y."/>
            <person name="Yamanaka H."/>
            <person name="Xu Z.X."/>
            <person name="Shiratori Y."/>
            <person name="Aono T."/>
            <person name="Amachi S."/>
            <person name="Senoo K."/>
            <person name="Itoh H."/>
        </authorList>
    </citation>
    <scope>NUCLEOTIDE SEQUENCE [LARGE SCALE GENOMIC DNA]</scope>
    <source>
        <strain evidence="7">R267</strain>
    </source>
</reference>
<dbReference type="InterPro" id="IPR036390">
    <property type="entry name" value="WH_DNA-bd_sf"/>
</dbReference>
<keyword evidence="3" id="KW-0238">DNA-binding</keyword>
<dbReference type="RefSeq" id="WP_176062165.1">
    <property type="nucleotide sequence ID" value="NZ_BJTG01000001.1"/>
</dbReference>
<evidence type="ECO:0000313" key="6">
    <source>
        <dbReference type="EMBL" id="GEJ55357.1"/>
    </source>
</evidence>
<dbReference type="AlphaFoldDB" id="A0A7I9VH43"/>
<dbReference type="EMBL" id="BJTG01000001">
    <property type="protein sequence ID" value="GEJ55357.1"/>
    <property type="molecule type" value="Genomic_DNA"/>
</dbReference>
<evidence type="ECO:0000256" key="4">
    <source>
        <dbReference type="ARBA" id="ARBA00023163"/>
    </source>
</evidence>
<evidence type="ECO:0000259" key="5">
    <source>
        <dbReference type="PROSITE" id="PS50931"/>
    </source>
</evidence>
<sequence length="299" mass="32230">MHGPRYVPGMLAWDDLRIFLAVHRTRSHAGAARALRVAPTTVGRRLAALEAAVGARLFTRAPEGLAATAAARALLPRAERVEAEVLEAERELAGADARATGTVRITCGDGWATYVLAPALPAFLAAHPGLTVELVGDVRAVDLTRGEADVALRHFRPRERSLVARRLGDERLGLYAAPAYLARRGTPRTAQDLAAHDLVLFERELDRAPGQAWLREVAAGARVALRTRTTTAMHAACAAGAGVALLMAEVVASDPRYVRVLPRLEPPPNEIWAVTHPDLRAAARVSVALRWLTELARRP</sequence>
<organism evidence="6 7">
    <name type="scientific">Anaeromyxobacter diazotrophicus</name>
    <dbReference type="NCBI Taxonomy" id="2590199"/>
    <lineage>
        <taxon>Bacteria</taxon>
        <taxon>Pseudomonadati</taxon>
        <taxon>Myxococcota</taxon>
        <taxon>Myxococcia</taxon>
        <taxon>Myxococcales</taxon>
        <taxon>Cystobacterineae</taxon>
        <taxon>Anaeromyxobacteraceae</taxon>
        <taxon>Anaeromyxobacter</taxon>
    </lineage>
</organism>
<evidence type="ECO:0000256" key="2">
    <source>
        <dbReference type="ARBA" id="ARBA00023015"/>
    </source>
</evidence>
<dbReference type="Pfam" id="PF03466">
    <property type="entry name" value="LysR_substrate"/>
    <property type="match status" value="1"/>
</dbReference>
<dbReference type="GO" id="GO:0006351">
    <property type="term" value="P:DNA-templated transcription"/>
    <property type="evidence" value="ECO:0007669"/>
    <property type="project" value="TreeGrafter"/>
</dbReference>
<dbReference type="Gene3D" id="3.40.190.290">
    <property type="match status" value="1"/>
</dbReference>
<proteinExistence type="inferred from homology"/>
<feature type="domain" description="HTH lysR-type" evidence="5">
    <location>
        <begin position="11"/>
        <end position="68"/>
    </location>
</feature>
<dbReference type="InterPro" id="IPR005119">
    <property type="entry name" value="LysR_subst-bd"/>
</dbReference>
<dbReference type="Proteomes" id="UP000503640">
    <property type="component" value="Unassembled WGS sequence"/>
</dbReference>
<evidence type="ECO:0000256" key="3">
    <source>
        <dbReference type="ARBA" id="ARBA00023125"/>
    </source>
</evidence>
<dbReference type="PROSITE" id="PS50931">
    <property type="entry name" value="HTH_LYSR"/>
    <property type="match status" value="1"/>
</dbReference>
<evidence type="ECO:0000313" key="7">
    <source>
        <dbReference type="Proteomes" id="UP000503640"/>
    </source>
</evidence>
<name>A0A7I9VH43_9BACT</name>
<comment type="caution">
    <text evidence="6">The sequence shown here is derived from an EMBL/GenBank/DDBJ whole genome shotgun (WGS) entry which is preliminary data.</text>
</comment>
<dbReference type="SUPFAM" id="SSF46785">
    <property type="entry name" value="Winged helix' DNA-binding domain"/>
    <property type="match status" value="1"/>
</dbReference>
<keyword evidence="2" id="KW-0805">Transcription regulation</keyword>
<protein>
    <submittedName>
        <fullName evidence="6">LysR family transcriptional regulator</fullName>
    </submittedName>
</protein>
<dbReference type="GO" id="GO:0043565">
    <property type="term" value="F:sequence-specific DNA binding"/>
    <property type="evidence" value="ECO:0007669"/>
    <property type="project" value="TreeGrafter"/>
</dbReference>